<keyword evidence="11" id="KW-1185">Reference proteome</keyword>
<dbReference type="InterPro" id="IPR044712">
    <property type="entry name" value="SLC25A32-like"/>
</dbReference>
<evidence type="ECO:0000313" key="10">
    <source>
        <dbReference type="EMBL" id="PKY58657.1"/>
    </source>
</evidence>
<gene>
    <name evidence="10" type="ORF">RhiirA4_550123</name>
</gene>
<dbReference type="InterPro" id="IPR023395">
    <property type="entry name" value="MCP_dom_sf"/>
</dbReference>
<evidence type="ECO:0000256" key="9">
    <source>
        <dbReference type="RuleBase" id="RU000488"/>
    </source>
</evidence>
<dbReference type="PROSITE" id="PS50920">
    <property type="entry name" value="SOLCAR"/>
    <property type="match status" value="2"/>
</dbReference>
<evidence type="ECO:0000256" key="8">
    <source>
        <dbReference type="PROSITE-ProRule" id="PRU00282"/>
    </source>
</evidence>
<dbReference type="Proteomes" id="UP000234323">
    <property type="component" value="Unassembled WGS sequence"/>
</dbReference>
<dbReference type="SUPFAM" id="SSF103506">
    <property type="entry name" value="Mitochondrial carrier"/>
    <property type="match status" value="1"/>
</dbReference>
<keyword evidence="5" id="KW-0677">Repeat</keyword>
<evidence type="ECO:0000256" key="5">
    <source>
        <dbReference type="ARBA" id="ARBA00022737"/>
    </source>
</evidence>
<evidence type="ECO:0000256" key="3">
    <source>
        <dbReference type="ARBA" id="ARBA00022448"/>
    </source>
</evidence>
<feature type="repeat" description="Solcar" evidence="8">
    <location>
        <begin position="8"/>
        <end position="97"/>
    </location>
</feature>
<keyword evidence="4 8" id="KW-0812">Transmembrane</keyword>
<dbReference type="EMBL" id="LLXI01003116">
    <property type="protein sequence ID" value="PKY58657.1"/>
    <property type="molecule type" value="Genomic_DNA"/>
</dbReference>
<evidence type="ECO:0000256" key="2">
    <source>
        <dbReference type="ARBA" id="ARBA00006375"/>
    </source>
</evidence>
<dbReference type="GO" id="GO:0055085">
    <property type="term" value="P:transmembrane transport"/>
    <property type="evidence" value="ECO:0007669"/>
    <property type="project" value="InterPro"/>
</dbReference>
<keyword evidence="6" id="KW-1133">Transmembrane helix</keyword>
<dbReference type="VEuPathDB" id="FungiDB:RhiirA1_536350"/>
<feature type="repeat" description="Solcar" evidence="8">
    <location>
        <begin position="157"/>
        <end position="243"/>
    </location>
</feature>
<dbReference type="VEuPathDB" id="FungiDB:FUN_002370"/>
<dbReference type="VEuPathDB" id="FungiDB:RhiirFUN_002437"/>
<dbReference type="GO" id="GO:0006862">
    <property type="term" value="P:nucleotide transport"/>
    <property type="evidence" value="ECO:0007669"/>
    <property type="project" value="InterPro"/>
</dbReference>
<dbReference type="Gene3D" id="1.50.40.10">
    <property type="entry name" value="Mitochondrial carrier domain"/>
    <property type="match status" value="2"/>
</dbReference>
<keyword evidence="7 8" id="KW-0472">Membrane</keyword>
<name>A0A2I1HIF7_9GLOM</name>
<protein>
    <submittedName>
        <fullName evidence="10">Mitochondrial carrier</fullName>
    </submittedName>
</protein>
<accession>A0A2I1HIF7</accession>
<reference evidence="10 11" key="1">
    <citation type="submission" date="2015-10" db="EMBL/GenBank/DDBJ databases">
        <title>Genome analyses suggest a sexual origin of heterokaryosis in a supposedly ancient asexual fungus.</title>
        <authorList>
            <person name="Ropars J."/>
            <person name="Sedzielewska K."/>
            <person name="Noel J."/>
            <person name="Charron P."/>
            <person name="Farinelli L."/>
            <person name="Marton T."/>
            <person name="Kruger M."/>
            <person name="Pelin A."/>
            <person name="Brachmann A."/>
            <person name="Corradi N."/>
        </authorList>
    </citation>
    <scope>NUCLEOTIDE SEQUENCE [LARGE SCALE GENOMIC DNA]</scope>
    <source>
        <strain evidence="10 11">A4</strain>
    </source>
</reference>
<comment type="similarity">
    <text evidence="2 9">Belongs to the mitochondrial carrier (TC 2.A.29) family.</text>
</comment>
<comment type="subcellular location">
    <subcellularLocation>
        <location evidence="1">Membrane</location>
        <topology evidence="1">Multi-pass membrane protein</topology>
    </subcellularLocation>
</comment>
<proteinExistence type="inferred from homology"/>
<evidence type="ECO:0000313" key="11">
    <source>
        <dbReference type="Proteomes" id="UP000234323"/>
    </source>
</evidence>
<evidence type="ECO:0000256" key="6">
    <source>
        <dbReference type="ARBA" id="ARBA00022989"/>
    </source>
</evidence>
<dbReference type="GO" id="GO:0016020">
    <property type="term" value="C:membrane"/>
    <property type="evidence" value="ECO:0007669"/>
    <property type="project" value="UniProtKB-SubCell"/>
</dbReference>
<comment type="caution">
    <text evidence="10">The sequence shown here is derived from an EMBL/GenBank/DDBJ whole genome shotgun (WGS) entry which is preliminary data.</text>
</comment>
<evidence type="ECO:0000256" key="1">
    <source>
        <dbReference type="ARBA" id="ARBA00004141"/>
    </source>
</evidence>
<evidence type="ECO:0000256" key="7">
    <source>
        <dbReference type="ARBA" id="ARBA00023136"/>
    </source>
</evidence>
<dbReference type="Pfam" id="PF00153">
    <property type="entry name" value="Mito_carr"/>
    <property type="match status" value="3"/>
</dbReference>
<dbReference type="InterPro" id="IPR018108">
    <property type="entry name" value="MCP_transmembrane"/>
</dbReference>
<evidence type="ECO:0000256" key="4">
    <source>
        <dbReference type="ARBA" id="ARBA00022692"/>
    </source>
</evidence>
<dbReference type="PANTHER" id="PTHR45683">
    <property type="entry name" value="MITOCHONDRIAL NICOTINAMIDE ADENINE DINUCLEOTIDE TRANSPORTER 1-RELATED-RELATED"/>
    <property type="match status" value="1"/>
</dbReference>
<organism evidence="10 11">
    <name type="scientific">Rhizophagus irregularis</name>
    <dbReference type="NCBI Taxonomy" id="588596"/>
    <lineage>
        <taxon>Eukaryota</taxon>
        <taxon>Fungi</taxon>
        <taxon>Fungi incertae sedis</taxon>
        <taxon>Mucoromycota</taxon>
        <taxon>Glomeromycotina</taxon>
        <taxon>Glomeromycetes</taxon>
        <taxon>Glomerales</taxon>
        <taxon>Glomeraceae</taxon>
        <taxon>Rhizophagus</taxon>
    </lineage>
</organism>
<dbReference type="AlphaFoldDB" id="A0A2I1HIF7"/>
<keyword evidence="3 9" id="KW-0813">Transport</keyword>
<sequence length="252" mass="28352">MAKSFSGSTAVDHAMAGFTAGAVTTLCLHPLDLVKTRFQVDETARRKHKFGATFITMKNIVSKNKFIGLYRGVAPNLAGATSSWGFYFYLYDLTKKRMAGDEKLSILSPTQHLAASAEAGAITAFFTNPFWVVKTRMCATDRTDPGAYKGLFDPDRLNNVEYLLMAATSKIFATIITYPYQLVRARLQYQRTEIKYNGVIDTIKKVYRTESILGFYKGLAPNLIRVLPGTCTTFLVYENMMSFFKKHARYET</sequence>